<dbReference type="KEGG" id="grl:LPB144_02350"/>
<dbReference type="STRING" id="1913577.LPB144_02350"/>
<dbReference type="Gene3D" id="1.10.540.10">
    <property type="entry name" value="Acyl-CoA dehydrogenase/oxidase, N-terminal domain"/>
    <property type="match status" value="1"/>
</dbReference>
<evidence type="ECO:0008006" key="4">
    <source>
        <dbReference type="Google" id="ProtNLM"/>
    </source>
</evidence>
<gene>
    <name evidence="2" type="ORF">LPB144_02350</name>
</gene>
<sequence length="362" mass="41284">MWEKAINAIKENDLDWIKENRSDFRNFFKEENTLPQGKLSCNALEEHYKNKLFKMFLPSSLGGLAIDLGEGARLLENASRLNGSWGWLLAIGVGGAYFAEYLMEPLRSDLFLPAEALVAGSGKPSGIAVKVGEQWEVNGSWDYCSGSEQASLFTGVTRVDGVLKAIILPKDQVTIHRNWNTIGLKLTCSHTILAENVKIPSDHIFDLSDIPRPSDYPLSNYPFDLFARICFVPVIIGLSKALWVEINNMSLERMPVWQNFQPEKYHKVQNLISDFERKFDSQTANFYTVVAKSWDNHKRHKNINVNEVQKVSLELSKLCYSAGSEILPFLGMEVMNKEHPIQICWKDLRTAYQHMIFRDYSL</sequence>
<accession>A0A1L3J2H7</accession>
<dbReference type="GO" id="GO:0016627">
    <property type="term" value="F:oxidoreductase activity, acting on the CH-CH group of donors"/>
    <property type="evidence" value="ECO:0007669"/>
    <property type="project" value="InterPro"/>
</dbReference>
<reference evidence="2 3" key="1">
    <citation type="submission" date="2016-11" db="EMBL/GenBank/DDBJ databases">
        <title>Gramella sp. LPB0144 isolated from marine environment.</title>
        <authorList>
            <person name="Kim E."/>
            <person name="Yi H."/>
        </authorList>
    </citation>
    <scope>NUCLEOTIDE SEQUENCE [LARGE SCALE GENOMIC DNA]</scope>
    <source>
        <strain evidence="2 3">LPB0144</strain>
    </source>
</reference>
<dbReference type="InterPro" id="IPR009100">
    <property type="entry name" value="AcylCoA_DH/oxidase_NM_dom_sf"/>
</dbReference>
<dbReference type="Gene3D" id="2.40.110.10">
    <property type="entry name" value="Butyryl-CoA Dehydrogenase, subunit A, domain 2"/>
    <property type="match status" value="1"/>
</dbReference>
<dbReference type="Gene3D" id="1.20.140.10">
    <property type="entry name" value="Butyryl-CoA Dehydrogenase, subunit A, domain 3"/>
    <property type="match status" value="1"/>
</dbReference>
<dbReference type="GO" id="GO:0050660">
    <property type="term" value="F:flavin adenine dinucleotide binding"/>
    <property type="evidence" value="ECO:0007669"/>
    <property type="project" value="InterPro"/>
</dbReference>
<dbReference type="RefSeq" id="WP_072551979.1">
    <property type="nucleotide sequence ID" value="NZ_CP018153.1"/>
</dbReference>
<feature type="transmembrane region" description="Helical" evidence="1">
    <location>
        <begin position="85"/>
        <end position="103"/>
    </location>
</feature>
<keyword evidence="1" id="KW-1133">Transmembrane helix</keyword>
<proteinExistence type="predicted"/>
<name>A0A1L3J2H7_9FLAO</name>
<keyword evidence="3" id="KW-1185">Reference proteome</keyword>
<dbReference type="OrthoDB" id="1170793at2"/>
<dbReference type="InterPro" id="IPR046373">
    <property type="entry name" value="Acyl-CoA_Oxase/DH_mid-dom_sf"/>
</dbReference>
<dbReference type="EMBL" id="CP018153">
    <property type="protein sequence ID" value="APG59323.1"/>
    <property type="molecule type" value="Genomic_DNA"/>
</dbReference>
<dbReference type="SUPFAM" id="SSF56645">
    <property type="entry name" value="Acyl-CoA dehydrogenase NM domain-like"/>
    <property type="match status" value="1"/>
</dbReference>
<dbReference type="PIRSF" id="PIRSF016578">
    <property type="entry name" value="HsaA"/>
    <property type="match status" value="1"/>
</dbReference>
<keyword evidence="1" id="KW-0472">Membrane</keyword>
<keyword evidence="1" id="KW-0812">Transmembrane</keyword>
<evidence type="ECO:0000313" key="3">
    <source>
        <dbReference type="Proteomes" id="UP000182510"/>
    </source>
</evidence>
<protein>
    <recommendedName>
        <fullName evidence="4">Acyl-CoA dehydrogenase</fullName>
    </recommendedName>
</protein>
<evidence type="ECO:0000313" key="2">
    <source>
        <dbReference type="EMBL" id="APG59323.1"/>
    </source>
</evidence>
<organism evidence="2 3">
    <name type="scientific">Christiangramia salexigens</name>
    <dbReference type="NCBI Taxonomy" id="1913577"/>
    <lineage>
        <taxon>Bacteria</taxon>
        <taxon>Pseudomonadati</taxon>
        <taxon>Bacteroidota</taxon>
        <taxon>Flavobacteriia</taxon>
        <taxon>Flavobacteriales</taxon>
        <taxon>Flavobacteriaceae</taxon>
        <taxon>Christiangramia</taxon>
    </lineage>
</organism>
<dbReference type="Proteomes" id="UP000182510">
    <property type="component" value="Chromosome"/>
</dbReference>
<dbReference type="InterPro" id="IPR037069">
    <property type="entry name" value="AcylCoA_DH/ox_N_sf"/>
</dbReference>
<evidence type="ECO:0000256" key="1">
    <source>
        <dbReference type="SAM" id="Phobius"/>
    </source>
</evidence>
<dbReference type="AlphaFoldDB" id="A0A1L3J2H7"/>